<evidence type="ECO:0000259" key="17">
    <source>
        <dbReference type="PROSITE" id="PS50885"/>
    </source>
</evidence>
<dbReference type="SUPFAM" id="SSF55874">
    <property type="entry name" value="ATPase domain of HSP90 chaperone/DNA topoisomerase II/histidine kinase"/>
    <property type="match status" value="1"/>
</dbReference>
<comment type="subcellular location">
    <subcellularLocation>
        <location evidence="2">Cell membrane</location>
        <topology evidence="2">Multi-pass membrane protein</topology>
    </subcellularLocation>
</comment>
<dbReference type="Pfam" id="PF00512">
    <property type="entry name" value="HisKA"/>
    <property type="match status" value="1"/>
</dbReference>
<evidence type="ECO:0000256" key="9">
    <source>
        <dbReference type="ARBA" id="ARBA00022777"/>
    </source>
</evidence>
<evidence type="ECO:0000256" key="3">
    <source>
        <dbReference type="ARBA" id="ARBA00012438"/>
    </source>
</evidence>
<feature type="domain" description="HAMP" evidence="17">
    <location>
        <begin position="221"/>
        <end position="273"/>
    </location>
</feature>
<dbReference type="GO" id="GO:0000155">
    <property type="term" value="F:phosphorelay sensor kinase activity"/>
    <property type="evidence" value="ECO:0007669"/>
    <property type="project" value="InterPro"/>
</dbReference>
<dbReference type="InterPro" id="IPR003594">
    <property type="entry name" value="HATPase_dom"/>
</dbReference>
<dbReference type="CDD" id="cd06225">
    <property type="entry name" value="HAMP"/>
    <property type="match status" value="1"/>
</dbReference>
<keyword evidence="9 18" id="KW-0418">Kinase</keyword>
<dbReference type="AlphaFoldDB" id="A0A4R6Y3Q2"/>
<dbReference type="SMART" id="SM00387">
    <property type="entry name" value="HATPase_c"/>
    <property type="match status" value="1"/>
</dbReference>
<keyword evidence="13 15" id="KW-0472">Membrane</keyword>
<evidence type="ECO:0000256" key="6">
    <source>
        <dbReference type="ARBA" id="ARBA00022679"/>
    </source>
</evidence>
<dbReference type="InterPro" id="IPR036890">
    <property type="entry name" value="HATPase_C_sf"/>
</dbReference>
<keyword evidence="7 15" id="KW-0812">Transmembrane</keyword>
<dbReference type="Gene3D" id="3.30.565.10">
    <property type="entry name" value="Histidine kinase-like ATPase, C-terminal domain"/>
    <property type="match status" value="1"/>
</dbReference>
<proteinExistence type="predicted"/>
<dbReference type="Proteomes" id="UP000295724">
    <property type="component" value="Unassembled WGS sequence"/>
</dbReference>
<feature type="region of interest" description="Disordered" evidence="14">
    <location>
        <begin position="90"/>
        <end position="127"/>
    </location>
</feature>
<accession>A0A4R6Y3Q2</accession>
<dbReference type="EMBL" id="SNZB01000001">
    <property type="protein sequence ID" value="TDR23708.1"/>
    <property type="molecule type" value="Genomic_DNA"/>
</dbReference>
<comment type="caution">
    <text evidence="18">The sequence shown here is derived from an EMBL/GenBank/DDBJ whole genome shotgun (WGS) entry which is preliminary data.</text>
</comment>
<feature type="transmembrane region" description="Helical" evidence="15">
    <location>
        <begin position="12"/>
        <end position="33"/>
    </location>
</feature>
<feature type="domain" description="Histidine kinase" evidence="16">
    <location>
        <begin position="281"/>
        <end position="496"/>
    </location>
</feature>
<evidence type="ECO:0000256" key="4">
    <source>
        <dbReference type="ARBA" id="ARBA00022475"/>
    </source>
</evidence>
<dbReference type="PANTHER" id="PTHR45528:SF1">
    <property type="entry name" value="SENSOR HISTIDINE KINASE CPXA"/>
    <property type="match status" value="1"/>
</dbReference>
<evidence type="ECO:0000256" key="14">
    <source>
        <dbReference type="SAM" id="MobiDB-lite"/>
    </source>
</evidence>
<comment type="catalytic activity">
    <reaction evidence="1">
        <text>ATP + protein L-histidine = ADP + protein N-phospho-L-histidine.</text>
        <dbReference type="EC" id="2.7.13.3"/>
    </reaction>
</comment>
<feature type="compositionally biased region" description="Basic and acidic residues" evidence="14">
    <location>
        <begin position="101"/>
        <end position="112"/>
    </location>
</feature>
<dbReference type="InterPro" id="IPR003660">
    <property type="entry name" value="HAMP_dom"/>
</dbReference>
<evidence type="ECO:0000313" key="18">
    <source>
        <dbReference type="EMBL" id="TDR23708.1"/>
    </source>
</evidence>
<dbReference type="Gene3D" id="6.10.340.10">
    <property type="match status" value="1"/>
</dbReference>
<gene>
    <name evidence="18" type="ORF">C8D91_0572</name>
</gene>
<dbReference type="Pfam" id="PF02518">
    <property type="entry name" value="HATPase_c"/>
    <property type="match status" value="1"/>
</dbReference>
<keyword evidence="5" id="KW-0597">Phosphoprotein</keyword>
<evidence type="ECO:0000256" key="10">
    <source>
        <dbReference type="ARBA" id="ARBA00022840"/>
    </source>
</evidence>
<protein>
    <recommendedName>
        <fullName evidence="3">histidine kinase</fullName>
        <ecNumber evidence="3">2.7.13.3</ecNumber>
    </recommendedName>
</protein>
<evidence type="ECO:0000256" key="1">
    <source>
        <dbReference type="ARBA" id="ARBA00000085"/>
    </source>
</evidence>
<keyword evidence="11 15" id="KW-1133">Transmembrane helix</keyword>
<dbReference type="InterPro" id="IPR005467">
    <property type="entry name" value="His_kinase_dom"/>
</dbReference>
<dbReference type="FunFam" id="3.30.565.10:FF:000006">
    <property type="entry name" value="Sensor histidine kinase WalK"/>
    <property type="match status" value="1"/>
</dbReference>
<evidence type="ECO:0000256" key="15">
    <source>
        <dbReference type="SAM" id="Phobius"/>
    </source>
</evidence>
<dbReference type="SUPFAM" id="SSF158472">
    <property type="entry name" value="HAMP domain-like"/>
    <property type="match status" value="1"/>
</dbReference>
<keyword evidence="19" id="KW-1185">Reference proteome</keyword>
<dbReference type="SMART" id="SM00304">
    <property type="entry name" value="HAMP"/>
    <property type="match status" value="1"/>
</dbReference>
<dbReference type="CDD" id="cd00082">
    <property type="entry name" value="HisKA"/>
    <property type="match status" value="1"/>
</dbReference>
<evidence type="ECO:0000256" key="7">
    <source>
        <dbReference type="ARBA" id="ARBA00022692"/>
    </source>
</evidence>
<dbReference type="Pfam" id="PF00672">
    <property type="entry name" value="HAMP"/>
    <property type="match status" value="1"/>
</dbReference>
<evidence type="ECO:0000259" key="16">
    <source>
        <dbReference type="PROSITE" id="PS50109"/>
    </source>
</evidence>
<dbReference type="PANTHER" id="PTHR45528">
    <property type="entry name" value="SENSOR HISTIDINE KINASE CPXA"/>
    <property type="match status" value="1"/>
</dbReference>
<dbReference type="InterPro" id="IPR003661">
    <property type="entry name" value="HisK_dim/P_dom"/>
</dbReference>
<evidence type="ECO:0000256" key="2">
    <source>
        <dbReference type="ARBA" id="ARBA00004651"/>
    </source>
</evidence>
<sequence>MKLTSIKSKVVLLFLTITVVVVLSMSMLMKFGFNQEFTKYKKSLAKELNDRMVNSLEAYYEDQQSWSDLVDDPRKWHELVYNSVTDGLLKERAARHPSKRKEKDPSHRRQEPHQGPPPRRPEDSGKNHKIKSEFRQVLPSYSLFDVQQEKIIGPAKWHQPSAEKIKIKNQGQTVGYLVYEKSSLAGHKQDKKFNQTIWMVLLMVTGVMLLVALLFTIPVSNYLIHPIRLLNQATQKAAAGDYSARTSIARNDELGQLGQNFNVLTDTLRSNAEVHQKMMADISHELRTPVAVLLAEIEAIQDGIHHADAKNLNLLHHQTSALKHLINDLHQLSLTELGSMQYKMQSIDINALLQGVVQAMSLAAEKKQLNIKSQWSAAAPKVMGDTNRLEQMFTNLMTNSISYTDAGGDIEITTEAVPGGTLIQIQDSAPGLLAHEMGQMFDRLYRKESSRNKKLGGSGLGLAITKNIVEAHHGEMTAEPSELGGVKITVKLPEYV</sequence>
<feature type="transmembrane region" description="Helical" evidence="15">
    <location>
        <begin position="197"/>
        <end position="217"/>
    </location>
</feature>
<dbReference type="InterPro" id="IPR036097">
    <property type="entry name" value="HisK_dim/P_sf"/>
</dbReference>
<keyword evidence="8" id="KW-0547">Nucleotide-binding</keyword>
<dbReference type="PROSITE" id="PS50109">
    <property type="entry name" value="HIS_KIN"/>
    <property type="match status" value="1"/>
</dbReference>
<evidence type="ECO:0000256" key="11">
    <source>
        <dbReference type="ARBA" id="ARBA00022989"/>
    </source>
</evidence>
<dbReference type="OrthoDB" id="9804645at2"/>
<evidence type="ECO:0000256" key="13">
    <source>
        <dbReference type="ARBA" id="ARBA00023136"/>
    </source>
</evidence>
<evidence type="ECO:0000256" key="8">
    <source>
        <dbReference type="ARBA" id="ARBA00022741"/>
    </source>
</evidence>
<organism evidence="18 19">
    <name type="scientific">Marinicella litoralis</name>
    <dbReference type="NCBI Taxonomy" id="644220"/>
    <lineage>
        <taxon>Bacteria</taxon>
        <taxon>Pseudomonadati</taxon>
        <taxon>Pseudomonadota</taxon>
        <taxon>Gammaproteobacteria</taxon>
        <taxon>Lysobacterales</taxon>
        <taxon>Marinicellaceae</taxon>
        <taxon>Marinicella</taxon>
    </lineage>
</organism>
<dbReference type="SMART" id="SM00388">
    <property type="entry name" value="HisKA"/>
    <property type="match status" value="1"/>
</dbReference>
<evidence type="ECO:0000313" key="19">
    <source>
        <dbReference type="Proteomes" id="UP000295724"/>
    </source>
</evidence>
<evidence type="ECO:0000256" key="5">
    <source>
        <dbReference type="ARBA" id="ARBA00022553"/>
    </source>
</evidence>
<reference evidence="18 19" key="1">
    <citation type="submission" date="2019-03" db="EMBL/GenBank/DDBJ databases">
        <title>Genomic Encyclopedia of Type Strains, Phase IV (KMG-IV): sequencing the most valuable type-strain genomes for metagenomic binning, comparative biology and taxonomic classification.</title>
        <authorList>
            <person name="Goeker M."/>
        </authorList>
    </citation>
    <scope>NUCLEOTIDE SEQUENCE [LARGE SCALE GENOMIC DNA]</scope>
    <source>
        <strain evidence="18 19">DSM 25488</strain>
    </source>
</reference>
<dbReference type="RefSeq" id="WP_099017672.1">
    <property type="nucleotide sequence ID" value="NZ_NIHB01000001.1"/>
</dbReference>
<dbReference type="Gene3D" id="1.10.287.130">
    <property type="match status" value="1"/>
</dbReference>
<dbReference type="PRINTS" id="PR00344">
    <property type="entry name" value="BCTRLSENSOR"/>
</dbReference>
<evidence type="ECO:0000256" key="12">
    <source>
        <dbReference type="ARBA" id="ARBA00023012"/>
    </source>
</evidence>
<keyword evidence="4" id="KW-1003">Cell membrane</keyword>
<keyword evidence="10" id="KW-0067">ATP-binding</keyword>
<dbReference type="InterPro" id="IPR004358">
    <property type="entry name" value="Sig_transdc_His_kin-like_C"/>
</dbReference>
<dbReference type="GO" id="GO:0005524">
    <property type="term" value="F:ATP binding"/>
    <property type="evidence" value="ECO:0007669"/>
    <property type="project" value="UniProtKB-KW"/>
</dbReference>
<dbReference type="EC" id="2.7.13.3" evidence="3"/>
<dbReference type="InterPro" id="IPR050398">
    <property type="entry name" value="HssS/ArlS-like"/>
</dbReference>
<keyword evidence="6" id="KW-0808">Transferase</keyword>
<dbReference type="PROSITE" id="PS50885">
    <property type="entry name" value="HAMP"/>
    <property type="match status" value="1"/>
</dbReference>
<dbReference type="GO" id="GO:0005886">
    <property type="term" value="C:plasma membrane"/>
    <property type="evidence" value="ECO:0007669"/>
    <property type="project" value="UniProtKB-SubCell"/>
</dbReference>
<keyword evidence="12" id="KW-0902">Two-component regulatory system</keyword>
<dbReference type="SUPFAM" id="SSF47384">
    <property type="entry name" value="Homodimeric domain of signal transducing histidine kinase"/>
    <property type="match status" value="1"/>
</dbReference>
<name>A0A4R6Y3Q2_9GAMM</name>